<feature type="binding site" evidence="14 15">
    <location>
        <position position="171"/>
    </location>
    <ligand>
        <name>a divalent metal cation</name>
        <dbReference type="ChEBI" id="CHEBI:60240"/>
    </ligand>
</feature>
<evidence type="ECO:0000256" key="15">
    <source>
        <dbReference type="PROSITE-ProRule" id="PRU01319"/>
    </source>
</evidence>
<evidence type="ECO:0000256" key="9">
    <source>
        <dbReference type="ARBA" id="ARBA00022722"/>
    </source>
</evidence>
<dbReference type="PANTHER" id="PTHR10954">
    <property type="entry name" value="RIBONUCLEASE H2 SUBUNIT A"/>
    <property type="match status" value="1"/>
</dbReference>
<dbReference type="InterPro" id="IPR001352">
    <property type="entry name" value="RNase_HII/HIII"/>
</dbReference>
<evidence type="ECO:0000256" key="12">
    <source>
        <dbReference type="ARBA" id="ARBA00022801"/>
    </source>
</evidence>
<dbReference type="GO" id="GO:0003723">
    <property type="term" value="F:RNA binding"/>
    <property type="evidence" value="ECO:0007669"/>
    <property type="project" value="UniProtKB-UniRule"/>
</dbReference>
<dbReference type="InterPro" id="IPR036397">
    <property type="entry name" value="RNaseH_sf"/>
</dbReference>
<evidence type="ECO:0000256" key="8">
    <source>
        <dbReference type="ARBA" id="ARBA00022490"/>
    </source>
</evidence>
<accession>A0A3P5X5J8</accession>
<comment type="cofactor">
    <cofactor evidence="14 15">
        <name>Mn(2+)</name>
        <dbReference type="ChEBI" id="CHEBI:29035"/>
    </cofactor>
    <cofactor evidence="14 15">
        <name>Mg(2+)</name>
        <dbReference type="ChEBI" id="CHEBI:18420"/>
    </cofactor>
    <text evidence="14 15">Manganese or magnesium. Binds 1 divalent metal ion per monomer in the absence of substrate. May bind a second metal ion after substrate binding.</text>
</comment>
<dbReference type="CDD" id="cd07182">
    <property type="entry name" value="RNase_HII_bacteria_HII_like"/>
    <property type="match status" value="1"/>
</dbReference>
<dbReference type="PROSITE" id="PS51975">
    <property type="entry name" value="RNASE_H_2"/>
    <property type="match status" value="1"/>
</dbReference>
<evidence type="ECO:0000313" key="18">
    <source>
        <dbReference type="EMBL" id="VDC29776.1"/>
    </source>
</evidence>
<evidence type="ECO:0000256" key="14">
    <source>
        <dbReference type="HAMAP-Rule" id="MF_00052"/>
    </source>
</evidence>
<dbReference type="NCBIfam" id="NF000594">
    <property type="entry name" value="PRK00015.1-1"/>
    <property type="match status" value="1"/>
</dbReference>
<evidence type="ECO:0000256" key="11">
    <source>
        <dbReference type="ARBA" id="ARBA00022759"/>
    </source>
</evidence>
<keyword evidence="9 14" id="KW-0540">Nuclease</keyword>
<evidence type="ECO:0000256" key="2">
    <source>
        <dbReference type="ARBA" id="ARBA00001946"/>
    </source>
</evidence>
<comment type="catalytic activity">
    <reaction evidence="1 14 15 16">
        <text>Endonucleolytic cleavage to 5'-phosphomonoester.</text>
        <dbReference type="EC" id="3.1.26.4"/>
    </reaction>
</comment>
<comment type="subcellular location">
    <subcellularLocation>
        <location evidence="4 14">Cytoplasm</location>
    </subcellularLocation>
</comment>
<evidence type="ECO:0000256" key="16">
    <source>
        <dbReference type="RuleBase" id="RU003515"/>
    </source>
</evidence>
<dbReference type="InterPro" id="IPR012337">
    <property type="entry name" value="RNaseH-like_sf"/>
</dbReference>
<feature type="binding site" evidence="14 15">
    <location>
        <position position="78"/>
    </location>
    <ligand>
        <name>a divalent metal cation</name>
        <dbReference type="ChEBI" id="CHEBI:60240"/>
    </ligand>
</feature>
<dbReference type="GO" id="GO:0004523">
    <property type="term" value="F:RNA-DNA hybrid ribonuclease activity"/>
    <property type="evidence" value="ECO:0007669"/>
    <property type="project" value="UniProtKB-UniRule"/>
</dbReference>
<reference evidence="18 19" key="1">
    <citation type="submission" date="2018-11" db="EMBL/GenBank/DDBJ databases">
        <authorList>
            <person name="Criscuolo A."/>
        </authorList>
    </citation>
    <scope>NUCLEOTIDE SEQUENCE [LARGE SCALE GENOMIC DNA]</scope>
    <source>
        <strain evidence="18">ATB-66</strain>
    </source>
</reference>
<dbReference type="InterPro" id="IPR024567">
    <property type="entry name" value="RNase_HII/HIII_dom"/>
</dbReference>
<feature type="binding site" evidence="14 15">
    <location>
        <position position="79"/>
    </location>
    <ligand>
        <name>a divalent metal cation</name>
        <dbReference type="ChEBI" id="CHEBI:60240"/>
    </ligand>
</feature>
<protein>
    <recommendedName>
        <fullName evidence="7 14">Ribonuclease HII</fullName>
        <shortName evidence="14">RNase HII</shortName>
        <ecNumber evidence="6 14">3.1.26.4</ecNumber>
    </recommendedName>
</protein>
<dbReference type="SUPFAM" id="SSF53098">
    <property type="entry name" value="Ribonuclease H-like"/>
    <property type="match status" value="1"/>
</dbReference>
<evidence type="ECO:0000256" key="1">
    <source>
        <dbReference type="ARBA" id="ARBA00000077"/>
    </source>
</evidence>
<comment type="similarity">
    <text evidence="5 14 16">Belongs to the RNase HII family.</text>
</comment>
<dbReference type="InterPro" id="IPR022898">
    <property type="entry name" value="RNase_HII"/>
</dbReference>
<evidence type="ECO:0000256" key="3">
    <source>
        <dbReference type="ARBA" id="ARBA00004065"/>
    </source>
</evidence>
<name>A0A3P5X5J8_9BACL</name>
<keyword evidence="8 14" id="KW-0963">Cytoplasm</keyword>
<proteinExistence type="inferred from homology"/>
<evidence type="ECO:0000313" key="19">
    <source>
        <dbReference type="Proteomes" id="UP000270468"/>
    </source>
</evidence>
<keyword evidence="10 14" id="KW-0479">Metal-binding</keyword>
<dbReference type="GO" id="GO:0006298">
    <property type="term" value="P:mismatch repair"/>
    <property type="evidence" value="ECO:0007669"/>
    <property type="project" value="TreeGrafter"/>
</dbReference>
<dbReference type="EC" id="3.1.26.4" evidence="6 14"/>
<dbReference type="Proteomes" id="UP000270468">
    <property type="component" value="Unassembled WGS sequence"/>
</dbReference>
<dbReference type="EMBL" id="UXAV01000042">
    <property type="protein sequence ID" value="VDC29776.1"/>
    <property type="molecule type" value="Genomic_DNA"/>
</dbReference>
<evidence type="ECO:0000256" key="4">
    <source>
        <dbReference type="ARBA" id="ARBA00004496"/>
    </source>
</evidence>
<keyword evidence="12 14" id="KW-0378">Hydrolase</keyword>
<dbReference type="GO" id="GO:0005737">
    <property type="term" value="C:cytoplasm"/>
    <property type="evidence" value="ECO:0007669"/>
    <property type="project" value="UniProtKB-SubCell"/>
</dbReference>
<comment type="cofactor">
    <cofactor evidence="2">
        <name>Mg(2+)</name>
        <dbReference type="ChEBI" id="CHEBI:18420"/>
    </cofactor>
</comment>
<dbReference type="FunFam" id="3.30.420.10:FF:000006">
    <property type="entry name" value="Ribonuclease HII"/>
    <property type="match status" value="1"/>
</dbReference>
<dbReference type="Gene3D" id="3.30.420.10">
    <property type="entry name" value="Ribonuclease H-like superfamily/Ribonuclease H"/>
    <property type="match status" value="1"/>
</dbReference>
<evidence type="ECO:0000256" key="6">
    <source>
        <dbReference type="ARBA" id="ARBA00012180"/>
    </source>
</evidence>
<dbReference type="GO" id="GO:0030145">
    <property type="term" value="F:manganese ion binding"/>
    <property type="evidence" value="ECO:0007669"/>
    <property type="project" value="UniProtKB-UniRule"/>
</dbReference>
<dbReference type="HAMAP" id="MF_00052_B">
    <property type="entry name" value="RNase_HII_B"/>
    <property type="match status" value="1"/>
</dbReference>
<dbReference type="Pfam" id="PF01351">
    <property type="entry name" value="RNase_HII"/>
    <property type="match status" value="1"/>
</dbReference>
<dbReference type="GO" id="GO:0032299">
    <property type="term" value="C:ribonuclease H2 complex"/>
    <property type="evidence" value="ECO:0007669"/>
    <property type="project" value="TreeGrafter"/>
</dbReference>
<keyword evidence="13 14" id="KW-0464">Manganese</keyword>
<dbReference type="NCBIfam" id="NF000595">
    <property type="entry name" value="PRK00015.1-3"/>
    <property type="match status" value="1"/>
</dbReference>
<sequence>MISVKTVKEIIEMLAAVDEPGQWMEELAADKRAGVKNALERWSRRYDKRMKIQAMHVSKMAFDTSFAPFEGALVAGVDEAGRGPLAGPVVTATVILPQDVQKLIGLDDSKRIAKRDRERLAVLIKEIATDYNVHVQSAKQIDDMNIYAATRDSMEQAVRALTIRPDFVMVDAMALATDCPTASIVKGDAQSLVIAAASILAKTTRDAIMDDLHKEFPAYQFNKNAGYGTPGHLDALQQYGPCEHHRKSFEPVKSMILEKREIT</sequence>
<evidence type="ECO:0000256" key="5">
    <source>
        <dbReference type="ARBA" id="ARBA00007383"/>
    </source>
</evidence>
<feature type="domain" description="RNase H type-2" evidence="17">
    <location>
        <begin position="72"/>
        <end position="261"/>
    </location>
</feature>
<dbReference type="GO" id="GO:0043137">
    <property type="term" value="P:DNA replication, removal of RNA primer"/>
    <property type="evidence" value="ECO:0007669"/>
    <property type="project" value="TreeGrafter"/>
</dbReference>
<gene>
    <name evidence="14 18" type="primary">rnhB</name>
    <name evidence="18" type="ORF">FILTAD_02328</name>
</gene>
<evidence type="ECO:0000259" key="17">
    <source>
        <dbReference type="PROSITE" id="PS51975"/>
    </source>
</evidence>
<evidence type="ECO:0000256" key="13">
    <source>
        <dbReference type="ARBA" id="ARBA00023211"/>
    </source>
</evidence>
<evidence type="ECO:0000256" key="7">
    <source>
        <dbReference type="ARBA" id="ARBA00019179"/>
    </source>
</evidence>
<dbReference type="AlphaFoldDB" id="A0A3P5X5J8"/>
<evidence type="ECO:0000256" key="10">
    <source>
        <dbReference type="ARBA" id="ARBA00022723"/>
    </source>
</evidence>
<dbReference type="PANTHER" id="PTHR10954:SF18">
    <property type="entry name" value="RIBONUCLEASE HII"/>
    <property type="match status" value="1"/>
</dbReference>
<keyword evidence="11 14" id="KW-0255">Endonuclease</keyword>
<comment type="function">
    <text evidence="3 14 16">Endonuclease that specifically degrades the RNA of RNA-DNA hybrids.</text>
</comment>
<organism evidence="18 19">
    <name type="scientific">Filibacter tadaridae</name>
    <dbReference type="NCBI Taxonomy" id="2483811"/>
    <lineage>
        <taxon>Bacteria</taxon>
        <taxon>Bacillati</taxon>
        <taxon>Bacillota</taxon>
        <taxon>Bacilli</taxon>
        <taxon>Bacillales</taxon>
        <taxon>Caryophanaceae</taxon>
        <taxon>Filibacter</taxon>
    </lineage>
</organism>
<keyword evidence="19" id="KW-1185">Reference proteome</keyword>